<dbReference type="InterPro" id="IPR003615">
    <property type="entry name" value="HNH_nuc"/>
</dbReference>
<evidence type="ECO:0000313" key="2">
    <source>
        <dbReference type="EMBL" id="SEH58342.1"/>
    </source>
</evidence>
<dbReference type="STRING" id="420404.SAMN05421793_11344"/>
<keyword evidence="2" id="KW-0378">Hydrolase</keyword>
<organism evidence="2 3">
    <name type="scientific">Epilithonimonas hominis</name>
    <dbReference type="NCBI Taxonomy" id="420404"/>
    <lineage>
        <taxon>Bacteria</taxon>
        <taxon>Pseudomonadati</taxon>
        <taxon>Bacteroidota</taxon>
        <taxon>Flavobacteriia</taxon>
        <taxon>Flavobacteriales</taxon>
        <taxon>Weeksellaceae</taxon>
        <taxon>Chryseobacterium group</taxon>
        <taxon>Epilithonimonas</taxon>
    </lineage>
</organism>
<dbReference type="Pfam" id="PF13391">
    <property type="entry name" value="HNH_2"/>
    <property type="match status" value="1"/>
</dbReference>
<dbReference type="AlphaFoldDB" id="A0A1H6JGX5"/>
<dbReference type="RefSeq" id="WP_177165188.1">
    <property type="nucleotide sequence ID" value="NZ_FNWX01000013.1"/>
</dbReference>
<keyword evidence="2" id="KW-0540">Nuclease</keyword>
<keyword evidence="3" id="KW-1185">Reference proteome</keyword>
<gene>
    <name evidence="2" type="ORF">SAMN05421793_11344</name>
</gene>
<keyword evidence="2" id="KW-0255">Endonuclease</keyword>
<name>A0A1H6JGX5_9FLAO</name>
<protein>
    <submittedName>
        <fullName evidence="2">Putative restriction endonuclease</fullName>
    </submittedName>
</protein>
<proteinExistence type="predicted"/>
<feature type="domain" description="HNH nuclease" evidence="1">
    <location>
        <begin position="149"/>
        <end position="199"/>
    </location>
</feature>
<dbReference type="Proteomes" id="UP000198555">
    <property type="component" value="Unassembled WGS sequence"/>
</dbReference>
<reference evidence="3" key="1">
    <citation type="submission" date="2016-10" db="EMBL/GenBank/DDBJ databases">
        <authorList>
            <person name="Varghese N."/>
            <person name="Submissions S."/>
        </authorList>
    </citation>
    <scope>NUCLEOTIDE SEQUENCE [LARGE SCALE GENOMIC DNA]</scope>
    <source>
        <strain evidence="3">DSM 19326</strain>
    </source>
</reference>
<evidence type="ECO:0000313" key="3">
    <source>
        <dbReference type="Proteomes" id="UP000198555"/>
    </source>
</evidence>
<dbReference type="GO" id="GO:0004519">
    <property type="term" value="F:endonuclease activity"/>
    <property type="evidence" value="ECO:0007669"/>
    <property type="project" value="UniProtKB-KW"/>
</dbReference>
<sequence>MPKSNNWTKEETIIAFNIYCKIPFKSSSKSNPIIIKYANIIGRSPSALNMKIGNFGRLDPALRKQGIVGLGNGSKMDEKVWNEFNGNWEKLAYYSEQLIAEFQHKNVEDQIDSEFSEFNIGLEKETLVKQRVNQSFFRSTILASYNLKCCVTGLSVSDFLVASHIIPWKTDVKNRLNPHNGLCLNSIHDRAFDKGFITVTPDYKIKVSKYFDGFENDNSVSDLFLKYDNKSIILPDRFLPSKDFLDWHYNNIFKK</sequence>
<accession>A0A1H6JGX5</accession>
<dbReference type="EMBL" id="FNWX01000013">
    <property type="protein sequence ID" value="SEH58342.1"/>
    <property type="molecule type" value="Genomic_DNA"/>
</dbReference>
<evidence type="ECO:0000259" key="1">
    <source>
        <dbReference type="Pfam" id="PF13391"/>
    </source>
</evidence>